<dbReference type="Gene3D" id="3.40.190.10">
    <property type="entry name" value="Periplasmic binding protein-like II"/>
    <property type="match status" value="2"/>
</dbReference>
<dbReference type="SUPFAM" id="SSF53850">
    <property type="entry name" value="Periplasmic binding protein-like II"/>
    <property type="match status" value="1"/>
</dbReference>
<dbReference type="InterPro" id="IPR027939">
    <property type="entry name" value="NMT1/THI5"/>
</dbReference>
<reference evidence="3 4" key="1">
    <citation type="submission" date="2016-10" db="EMBL/GenBank/DDBJ databases">
        <authorList>
            <person name="de Groot N.N."/>
        </authorList>
    </citation>
    <scope>NUCLEOTIDE SEQUENCE [LARGE SCALE GENOMIC DNA]</scope>
    <source>
        <strain evidence="3 4">ATCC 35022</strain>
    </source>
</reference>
<dbReference type="AlphaFoldDB" id="A0A1G6CTB6"/>
<proteinExistence type="predicted"/>
<name>A0A1G6CTB6_9HYPH</name>
<keyword evidence="1" id="KW-0732">Signal</keyword>
<dbReference type="PANTHER" id="PTHR31528">
    <property type="entry name" value="4-AMINO-5-HYDROXYMETHYL-2-METHYLPYRIMIDINE PHOSPHATE SYNTHASE THI11-RELATED"/>
    <property type="match status" value="1"/>
</dbReference>
<accession>A0A1G6CTB6</accession>
<protein>
    <submittedName>
        <fullName evidence="3">NitT/TauT family transport system substrate-binding protein</fullName>
    </submittedName>
</protein>
<gene>
    <name evidence="3" type="ORF">SAMN02982931_02723</name>
</gene>
<evidence type="ECO:0000313" key="4">
    <source>
        <dbReference type="Proteomes" id="UP000199071"/>
    </source>
</evidence>
<feature type="chain" id="PRO_5011477623" evidence="1">
    <location>
        <begin position="30"/>
        <end position="343"/>
    </location>
</feature>
<sequence length="343" mass="36694">MSILHSTRSSHRLMLLAAAAIGFAAPALAQTPIKFSLDWKIEGPAAPFLIAKEKGYFQDEGLDVTIDTGSGSVEPINRVASGAYDMGFGDINSVIKFNDQNPDTALKSVYMVYNKPAFAIVGRKSLGVSEPKDLEGKKLGAPAPDGAYAQWPIFVAANDIDADKVTIENVGFPVREPMLASEQVDAITGFSFSSFINLKANGVPVDDIAVMLMADYGVDLYGNTIIVSPSFAEENPEAVKGFLKALNKAIKETIADPEAAIEYVTAANAIVDKATELERLQMALDQNVMTDEVKANGLGAVDMERLGAAIDQIGLTFEYAAKPTAEATFDPSFLPADDERMVE</sequence>
<dbReference type="InterPro" id="IPR015168">
    <property type="entry name" value="SsuA/THI5"/>
</dbReference>
<dbReference type="EMBL" id="FMXQ01000005">
    <property type="protein sequence ID" value="SDB36127.1"/>
    <property type="molecule type" value="Genomic_DNA"/>
</dbReference>
<evidence type="ECO:0000256" key="1">
    <source>
        <dbReference type="SAM" id="SignalP"/>
    </source>
</evidence>
<dbReference type="Pfam" id="PF09084">
    <property type="entry name" value="NMT1"/>
    <property type="match status" value="1"/>
</dbReference>
<dbReference type="GO" id="GO:0009228">
    <property type="term" value="P:thiamine biosynthetic process"/>
    <property type="evidence" value="ECO:0007669"/>
    <property type="project" value="InterPro"/>
</dbReference>
<feature type="signal peptide" evidence="1">
    <location>
        <begin position="1"/>
        <end position="29"/>
    </location>
</feature>
<dbReference type="Proteomes" id="UP000199071">
    <property type="component" value="Unassembled WGS sequence"/>
</dbReference>
<dbReference type="RefSeq" id="WP_244521258.1">
    <property type="nucleotide sequence ID" value="NZ_FMXQ01000005.1"/>
</dbReference>
<organism evidence="3 4">
    <name type="scientific">Bauldia litoralis</name>
    <dbReference type="NCBI Taxonomy" id="665467"/>
    <lineage>
        <taxon>Bacteria</taxon>
        <taxon>Pseudomonadati</taxon>
        <taxon>Pseudomonadota</taxon>
        <taxon>Alphaproteobacteria</taxon>
        <taxon>Hyphomicrobiales</taxon>
        <taxon>Kaistiaceae</taxon>
        <taxon>Bauldia</taxon>
    </lineage>
</organism>
<evidence type="ECO:0000313" key="3">
    <source>
        <dbReference type="EMBL" id="SDB36127.1"/>
    </source>
</evidence>
<dbReference type="PANTHER" id="PTHR31528:SF15">
    <property type="entry name" value="RIBOFLAVIN-BINDING PROTEIN RIBY"/>
    <property type="match status" value="1"/>
</dbReference>
<keyword evidence="4" id="KW-1185">Reference proteome</keyword>
<dbReference type="STRING" id="665467.SAMN02982931_02723"/>
<feature type="domain" description="SsuA/THI5-like" evidence="2">
    <location>
        <begin position="46"/>
        <end position="260"/>
    </location>
</feature>
<evidence type="ECO:0000259" key="2">
    <source>
        <dbReference type="Pfam" id="PF09084"/>
    </source>
</evidence>